<dbReference type="PROSITE" id="PS51318">
    <property type="entry name" value="TAT"/>
    <property type="match status" value="1"/>
</dbReference>
<dbReference type="InterPro" id="IPR018313">
    <property type="entry name" value="SBP_3_CS"/>
</dbReference>
<evidence type="ECO:0000256" key="4">
    <source>
        <dbReference type="RuleBase" id="RU003744"/>
    </source>
</evidence>
<feature type="signal peptide" evidence="5">
    <location>
        <begin position="1"/>
        <end position="26"/>
    </location>
</feature>
<dbReference type="EMBL" id="FTOU01000002">
    <property type="protein sequence ID" value="SIS66130.1"/>
    <property type="molecule type" value="Genomic_DNA"/>
</dbReference>
<dbReference type="Proteomes" id="UP000186216">
    <property type="component" value="Unassembled WGS sequence"/>
</dbReference>
<keyword evidence="11" id="KW-1185">Reference proteome</keyword>
<dbReference type="Gene3D" id="3.40.190.10">
    <property type="entry name" value="Periplasmic binding protein-like II"/>
    <property type="match status" value="2"/>
</dbReference>
<evidence type="ECO:0000256" key="5">
    <source>
        <dbReference type="SAM" id="SignalP"/>
    </source>
</evidence>
<organism evidence="8 10">
    <name type="scientific">Paracoccus saliphilus</name>
    <dbReference type="NCBI Taxonomy" id="405559"/>
    <lineage>
        <taxon>Bacteria</taxon>
        <taxon>Pseudomonadati</taxon>
        <taxon>Pseudomonadota</taxon>
        <taxon>Alphaproteobacteria</taxon>
        <taxon>Rhodobacterales</taxon>
        <taxon>Paracoccaceae</taxon>
        <taxon>Paracoccus</taxon>
    </lineage>
</organism>
<reference evidence="8 10" key="1">
    <citation type="submission" date="2017-01" db="EMBL/GenBank/DDBJ databases">
        <authorList>
            <person name="Varghese N."/>
            <person name="Submissions S."/>
        </authorList>
    </citation>
    <scope>NUCLEOTIDE SEQUENCE [LARGE SCALE GENOMIC DNA]</scope>
    <source>
        <strain evidence="8 10">DSM 18447</strain>
    </source>
</reference>
<dbReference type="Pfam" id="PF00497">
    <property type="entry name" value="SBP_bac_3"/>
    <property type="match status" value="1"/>
</dbReference>
<dbReference type="InterPro" id="IPR001638">
    <property type="entry name" value="Solute-binding_3/MltF_N"/>
</dbReference>
<evidence type="ECO:0000256" key="3">
    <source>
        <dbReference type="ARBA" id="ARBA00022729"/>
    </source>
</evidence>
<evidence type="ECO:0000313" key="9">
    <source>
        <dbReference type="EMBL" id="WCR01988.1"/>
    </source>
</evidence>
<evidence type="ECO:0000256" key="1">
    <source>
        <dbReference type="ARBA" id="ARBA00004196"/>
    </source>
</evidence>
<feature type="chain" id="PRO_5041201524" evidence="5">
    <location>
        <begin position="27"/>
        <end position="267"/>
    </location>
</feature>
<evidence type="ECO:0000313" key="10">
    <source>
        <dbReference type="Proteomes" id="UP000186216"/>
    </source>
</evidence>
<reference evidence="9 11" key="2">
    <citation type="submission" date="2021-01" db="EMBL/GenBank/DDBJ databases">
        <title>Biogeographic distribution of Paracoccus.</title>
        <authorList>
            <person name="Hollensteiner J."/>
            <person name="Leineberger J."/>
            <person name="Brinkhoff T."/>
            <person name="Daniel R."/>
        </authorList>
    </citation>
    <scope>NUCLEOTIDE SEQUENCE [LARGE SCALE GENOMIC DNA]</scope>
    <source>
        <strain evidence="9 11">DSM 18447</strain>
    </source>
</reference>
<dbReference type="AlphaFoldDB" id="A0AA45W2G2"/>
<proteinExistence type="inferred from homology"/>
<evidence type="ECO:0000313" key="8">
    <source>
        <dbReference type="EMBL" id="SIS66130.1"/>
    </source>
</evidence>
<dbReference type="InterPro" id="IPR006311">
    <property type="entry name" value="TAT_signal"/>
</dbReference>
<dbReference type="PANTHER" id="PTHR35936:SF17">
    <property type="entry name" value="ARGININE-BINDING EXTRACELLULAR PROTEIN ARTP"/>
    <property type="match status" value="1"/>
</dbReference>
<comment type="similarity">
    <text evidence="2 4">Belongs to the bacterial solute-binding protein 3 family.</text>
</comment>
<name>A0AA45W2G2_9RHOB</name>
<evidence type="ECO:0000313" key="11">
    <source>
        <dbReference type="Proteomes" id="UP001215549"/>
    </source>
</evidence>
<feature type="domain" description="Solute-binding protein family 3/N-terminal" evidence="6">
    <location>
        <begin position="29"/>
        <end position="249"/>
    </location>
</feature>
<dbReference type="SMART" id="SM00062">
    <property type="entry name" value="PBPb"/>
    <property type="match status" value="1"/>
</dbReference>
<evidence type="ECO:0000259" key="7">
    <source>
        <dbReference type="SMART" id="SM00079"/>
    </source>
</evidence>
<dbReference type="CDD" id="cd13530">
    <property type="entry name" value="PBP2_peptides_like"/>
    <property type="match status" value="1"/>
</dbReference>
<dbReference type="GO" id="GO:0016020">
    <property type="term" value="C:membrane"/>
    <property type="evidence" value="ECO:0007669"/>
    <property type="project" value="InterPro"/>
</dbReference>
<comment type="subcellular location">
    <subcellularLocation>
        <location evidence="1">Cell envelope</location>
    </subcellularLocation>
</comment>
<dbReference type="InterPro" id="IPR001320">
    <property type="entry name" value="Iontro_rcpt_C"/>
</dbReference>
<dbReference type="SUPFAM" id="SSF53850">
    <property type="entry name" value="Periplasmic binding protein-like II"/>
    <property type="match status" value="1"/>
</dbReference>
<evidence type="ECO:0000256" key="2">
    <source>
        <dbReference type="ARBA" id="ARBA00010333"/>
    </source>
</evidence>
<sequence>MPLSRRSCLGVTAAVAFAAMTGTALAQDVLKVGSYPANPPWEYKNEAGEFEGFEVDIVTEIADRMGMEAEFQGLDFRALFVATASQRVDMVISSLTITEERLESQAFTQPYVEGALGIGVKSGSDIASMDDLKGRRVGSIATSFPENWLKEREEELQLGSYSSYDTTSNMLTDLRNGRIEAAVNDVVGLRYAFTKMEGLDVAAEINTGEKFAMMMPKASDKLEQVNAIISEMKEDGTMAGLYEKWFGVAPAEGSLTVTPQPVPTSAE</sequence>
<dbReference type="PROSITE" id="PS01039">
    <property type="entry name" value="SBP_BACTERIAL_3"/>
    <property type="match status" value="1"/>
</dbReference>
<dbReference type="GO" id="GO:0030313">
    <property type="term" value="C:cell envelope"/>
    <property type="evidence" value="ECO:0007669"/>
    <property type="project" value="UniProtKB-SubCell"/>
</dbReference>
<evidence type="ECO:0000259" key="6">
    <source>
        <dbReference type="SMART" id="SM00062"/>
    </source>
</evidence>
<dbReference type="PANTHER" id="PTHR35936">
    <property type="entry name" value="MEMBRANE-BOUND LYTIC MUREIN TRANSGLYCOSYLASE F"/>
    <property type="match status" value="1"/>
</dbReference>
<dbReference type="SMART" id="SM00079">
    <property type="entry name" value="PBPe"/>
    <property type="match status" value="1"/>
</dbReference>
<protein>
    <submittedName>
        <fullName evidence="8 9">Amino acid ABC transporter substrate-binding protein</fullName>
    </submittedName>
</protein>
<dbReference type="EMBL" id="CP067140">
    <property type="protein sequence ID" value="WCR01988.1"/>
    <property type="molecule type" value="Genomic_DNA"/>
</dbReference>
<accession>A0AA45W2G2</accession>
<keyword evidence="3 5" id="KW-0732">Signal</keyword>
<dbReference type="GO" id="GO:0015276">
    <property type="term" value="F:ligand-gated monoatomic ion channel activity"/>
    <property type="evidence" value="ECO:0007669"/>
    <property type="project" value="InterPro"/>
</dbReference>
<feature type="domain" description="Ionotropic glutamate receptor C-terminal" evidence="7">
    <location>
        <begin position="29"/>
        <end position="248"/>
    </location>
</feature>
<gene>
    <name evidence="9" type="ORF">JHX88_13825</name>
    <name evidence="8" type="ORF">SAMN05421772_102357</name>
</gene>
<dbReference type="Proteomes" id="UP001215549">
    <property type="component" value="Chromosome"/>
</dbReference>